<accession>A0A2M6WFB4</accession>
<evidence type="ECO:0000313" key="3">
    <source>
        <dbReference type="Proteomes" id="UP000228809"/>
    </source>
</evidence>
<evidence type="ECO:0000259" key="1">
    <source>
        <dbReference type="Pfam" id="PF11738"/>
    </source>
</evidence>
<evidence type="ECO:0000313" key="2">
    <source>
        <dbReference type="EMBL" id="PIT91459.1"/>
    </source>
</evidence>
<gene>
    <name evidence="2" type="ORF">COU17_00515</name>
</gene>
<name>A0A2M6WFB4_9BACT</name>
<dbReference type="InterPro" id="IPR021729">
    <property type="entry name" value="DUF3298"/>
</dbReference>
<feature type="domain" description="DUF3298" evidence="1">
    <location>
        <begin position="150"/>
        <end position="225"/>
    </location>
</feature>
<dbReference type="Pfam" id="PF11738">
    <property type="entry name" value="DUF3298"/>
    <property type="match status" value="1"/>
</dbReference>
<reference evidence="3" key="1">
    <citation type="submission" date="2017-09" db="EMBL/GenBank/DDBJ databases">
        <title>Depth-based differentiation of microbial function through sediment-hosted aquifers and enrichment of novel symbionts in the deep terrestrial subsurface.</title>
        <authorList>
            <person name="Probst A.J."/>
            <person name="Ladd B."/>
            <person name="Jarett J.K."/>
            <person name="Geller-Mcgrath D.E."/>
            <person name="Sieber C.M.K."/>
            <person name="Emerson J.B."/>
            <person name="Anantharaman K."/>
            <person name="Thomas B.C."/>
            <person name="Malmstrom R."/>
            <person name="Stieglmeier M."/>
            <person name="Klingl A."/>
            <person name="Woyke T."/>
            <person name="Ryan C.M."/>
            <person name="Banfield J.F."/>
        </authorList>
    </citation>
    <scope>NUCLEOTIDE SEQUENCE [LARGE SCALE GENOMIC DNA]</scope>
</reference>
<dbReference type="EMBL" id="PFBJ01000003">
    <property type="protein sequence ID" value="PIT91459.1"/>
    <property type="molecule type" value="Genomic_DNA"/>
</dbReference>
<dbReference type="Gene3D" id="3.30.565.40">
    <property type="entry name" value="Fervidobacterium nodosum Rt17-B1 like"/>
    <property type="match status" value="1"/>
</dbReference>
<dbReference type="InterPro" id="IPR037126">
    <property type="entry name" value="PdaC/RsiV-like_sf"/>
</dbReference>
<dbReference type="Gene3D" id="3.90.640.20">
    <property type="entry name" value="Heat-shock cognate protein, ATPase"/>
    <property type="match status" value="1"/>
</dbReference>
<protein>
    <recommendedName>
        <fullName evidence="1">DUF3298 domain-containing protein</fullName>
    </recommendedName>
</protein>
<dbReference type="AlphaFoldDB" id="A0A2M6WFB4"/>
<sequence>MRQASKAFLFLALIAGAFFVIDRFVAPIARENTPAQVIEAVGEKQISEESEEYVIDVVYPVTRESAVNADIELFMDEQIADFKKIVQETFDPRVAVGPYSLLTHFKTFSSGSLLSFEIVVSLDTGGAHPNHFVETRTYDMNTGERLTFENVFIPEAPARLSTLIQNDLLGRLSEVGSTVEWIEDGTEPVQENFEGFVISGDTIQFFFSPYHVAPYAAGVQSVTFPLVTLADIFTEEFKNKTS</sequence>
<comment type="caution">
    <text evidence="2">The sequence shown here is derived from an EMBL/GenBank/DDBJ whole genome shotgun (WGS) entry which is preliminary data.</text>
</comment>
<organism evidence="2 3">
    <name type="scientific">Candidatus Kaiserbacteria bacterium CG10_big_fil_rev_8_21_14_0_10_49_17</name>
    <dbReference type="NCBI Taxonomy" id="1974609"/>
    <lineage>
        <taxon>Bacteria</taxon>
        <taxon>Candidatus Kaiseribacteriota</taxon>
    </lineage>
</organism>
<dbReference type="Proteomes" id="UP000228809">
    <property type="component" value="Unassembled WGS sequence"/>
</dbReference>
<proteinExistence type="predicted"/>